<dbReference type="InterPro" id="IPR029063">
    <property type="entry name" value="SAM-dependent_MTases_sf"/>
</dbReference>
<dbReference type="InterPro" id="IPR050714">
    <property type="entry name" value="Cobalamin_biosynth_MTase"/>
</dbReference>
<feature type="domain" description="Methyltransferase" evidence="6">
    <location>
        <begin position="37"/>
        <end position="151"/>
    </location>
</feature>
<keyword evidence="3" id="KW-0489">Methyltransferase</keyword>
<dbReference type="NCBIfam" id="TIGR02469">
    <property type="entry name" value="CbiT"/>
    <property type="match status" value="1"/>
</dbReference>
<proteinExistence type="predicted"/>
<dbReference type="InterPro" id="IPR014008">
    <property type="entry name" value="Cbl_synth_MTase_CbiT"/>
</dbReference>
<keyword evidence="4" id="KW-0808">Transferase</keyword>
<dbReference type="CDD" id="cd02440">
    <property type="entry name" value="AdoMet_MTases"/>
    <property type="match status" value="1"/>
</dbReference>
<evidence type="ECO:0000313" key="8">
    <source>
        <dbReference type="Proteomes" id="UP001243623"/>
    </source>
</evidence>
<sequence>MYYLGIPDHEFIRGKTPMTKEEIRILTIAKAQINPDSIIWDVGAGTGSLSIEAALSALNGHVYAIERNHEGIDLIQQNAAKFKAKNLTAILGEAPSALLDLPSCDVAFIGGSGGKLSEILTFIDDKLKVGGRLIINAITIETMYEALQFLKEMENYSYHAFSAQITRFDAIGRYHMGKAQNPITIISCTKLKNRR</sequence>
<evidence type="ECO:0000256" key="3">
    <source>
        <dbReference type="ARBA" id="ARBA00022603"/>
    </source>
</evidence>
<evidence type="ECO:0000313" key="7">
    <source>
        <dbReference type="EMBL" id="WIW71914.1"/>
    </source>
</evidence>
<dbReference type="GO" id="GO:0009236">
    <property type="term" value="P:cobalamin biosynthetic process"/>
    <property type="evidence" value="ECO:0007669"/>
    <property type="project" value="UniProtKB-KW"/>
</dbReference>
<keyword evidence="8" id="KW-1185">Reference proteome</keyword>
<evidence type="ECO:0000256" key="5">
    <source>
        <dbReference type="ARBA" id="ARBA00022691"/>
    </source>
</evidence>
<dbReference type="SUPFAM" id="SSF53335">
    <property type="entry name" value="S-adenosyl-L-methionine-dependent methyltransferases"/>
    <property type="match status" value="1"/>
</dbReference>
<evidence type="ECO:0000256" key="2">
    <source>
        <dbReference type="ARBA" id="ARBA00022573"/>
    </source>
</evidence>
<dbReference type="KEGG" id="sgbi:P3F81_06365"/>
<dbReference type="EMBL" id="CP120678">
    <property type="protein sequence ID" value="WIW71914.1"/>
    <property type="molecule type" value="Genomic_DNA"/>
</dbReference>
<dbReference type="RefSeq" id="WP_147668739.1">
    <property type="nucleotide sequence ID" value="NZ_CP120678.1"/>
</dbReference>
<evidence type="ECO:0000256" key="1">
    <source>
        <dbReference type="ARBA" id="ARBA00004953"/>
    </source>
</evidence>
<name>A0A9Y2EVZ2_9FIRM</name>
<dbReference type="GO" id="GO:0008276">
    <property type="term" value="F:protein methyltransferase activity"/>
    <property type="evidence" value="ECO:0007669"/>
    <property type="project" value="InterPro"/>
</dbReference>
<dbReference type="InterPro" id="IPR025714">
    <property type="entry name" value="Methyltranfer_dom"/>
</dbReference>
<protein>
    <submittedName>
        <fullName evidence="7">Precorrin-6Y C5,15-methyltransferase (Decarboxylating) subunit CbiT</fullName>
    </submittedName>
</protein>
<comment type="pathway">
    <text evidence="1">Cofactor biosynthesis; adenosylcobalamin biosynthesis.</text>
</comment>
<evidence type="ECO:0000256" key="4">
    <source>
        <dbReference type="ARBA" id="ARBA00022679"/>
    </source>
</evidence>
<dbReference type="PANTHER" id="PTHR43182">
    <property type="entry name" value="COBALT-PRECORRIN-6B C(15)-METHYLTRANSFERASE (DECARBOXYLATING)"/>
    <property type="match status" value="1"/>
</dbReference>
<evidence type="ECO:0000259" key="6">
    <source>
        <dbReference type="Pfam" id="PF13847"/>
    </source>
</evidence>
<dbReference type="Proteomes" id="UP001243623">
    <property type="component" value="Chromosome"/>
</dbReference>
<keyword evidence="5" id="KW-0949">S-adenosyl-L-methionine</keyword>
<gene>
    <name evidence="7" type="primary">cbiT</name>
    <name evidence="7" type="ORF">P3F81_06365</name>
</gene>
<dbReference type="PANTHER" id="PTHR43182:SF1">
    <property type="entry name" value="COBALT-PRECORRIN-7 C(5)-METHYLTRANSFERASE"/>
    <property type="match status" value="1"/>
</dbReference>
<dbReference type="AlphaFoldDB" id="A0A9Y2EVZ2"/>
<accession>A0A9Y2EVZ2</accession>
<dbReference type="GO" id="GO:0032259">
    <property type="term" value="P:methylation"/>
    <property type="evidence" value="ECO:0007669"/>
    <property type="project" value="UniProtKB-KW"/>
</dbReference>
<reference evidence="7" key="1">
    <citation type="submission" date="2023-03" db="EMBL/GenBank/DDBJ databases">
        <title>Selenobaculum gbiensis gen. nov. sp. nov., a new bacterium isolated from the gut microbiota of IBD patient.</title>
        <authorList>
            <person name="Yeo S."/>
            <person name="Park H."/>
            <person name="Huh C.S."/>
        </authorList>
    </citation>
    <scope>NUCLEOTIDE SEQUENCE</scope>
    <source>
        <strain evidence="7">ICN-92133</strain>
    </source>
</reference>
<dbReference type="Gene3D" id="3.40.50.150">
    <property type="entry name" value="Vaccinia Virus protein VP39"/>
    <property type="match status" value="1"/>
</dbReference>
<dbReference type="Pfam" id="PF13847">
    <property type="entry name" value="Methyltransf_31"/>
    <property type="match status" value="1"/>
</dbReference>
<organism evidence="7 8">
    <name type="scientific">Selenobaculum gibii</name>
    <dbReference type="NCBI Taxonomy" id="3054208"/>
    <lineage>
        <taxon>Bacteria</taxon>
        <taxon>Bacillati</taxon>
        <taxon>Bacillota</taxon>
        <taxon>Negativicutes</taxon>
        <taxon>Selenomonadales</taxon>
        <taxon>Selenomonadaceae</taxon>
        <taxon>Selenobaculum</taxon>
    </lineage>
</organism>
<keyword evidence="2" id="KW-0169">Cobalamin biosynthesis</keyword>